<dbReference type="SUPFAM" id="SSF159888">
    <property type="entry name" value="YdhG-like"/>
    <property type="match status" value="1"/>
</dbReference>
<accession>A0ABV6RHX6</accession>
<gene>
    <name evidence="1" type="ORF">ACFFF6_19625</name>
</gene>
<name>A0ABV6RHX6_9MICO</name>
<organism evidence="1 2">
    <name type="scientific">Brachybacterium hainanense</name>
    <dbReference type="NCBI Taxonomy" id="1541174"/>
    <lineage>
        <taxon>Bacteria</taxon>
        <taxon>Bacillati</taxon>
        <taxon>Actinomycetota</taxon>
        <taxon>Actinomycetes</taxon>
        <taxon>Micrococcales</taxon>
        <taxon>Dermabacteraceae</taxon>
        <taxon>Brachybacterium</taxon>
    </lineage>
</organism>
<proteinExistence type="predicted"/>
<reference evidence="1 2" key="1">
    <citation type="submission" date="2024-09" db="EMBL/GenBank/DDBJ databases">
        <authorList>
            <person name="Sun Q."/>
            <person name="Mori K."/>
        </authorList>
    </citation>
    <scope>NUCLEOTIDE SEQUENCE [LARGE SCALE GENOMIC DNA]</scope>
    <source>
        <strain evidence="1 2">CICC 10874</strain>
    </source>
</reference>
<evidence type="ECO:0008006" key="3">
    <source>
        <dbReference type="Google" id="ProtNLM"/>
    </source>
</evidence>
<dbReference type="EMBL" id="JBHLSV010000045">
    <property type="protein sequence ID" value="MFC0676164.1"/>
    <property type="molecule type" value="Genomic_DNA"/>
</dbReference>
<sequence length="146" mass="15553">MSAADGLFTAAEREAMMARAAEVRAQKEGARGAAKRARDRAAFDEAVAGMGAEDRALIEPIAEIIGLLGPDLDPRTMYGMPAWARDGTVLCFFQAAGKFGTRYASFGFQPTAALDEGEMWATSFAVTGMGEGTRRRIAELVTRALA</sequence>
<keyword evidence="2" id="KW-1185">Reference proteome</keyword>
<evidence type="ECO:0000313" key="2">
    <source>
        <dbReference type="Proteomes" id="UP001589793"/>
    </source>
</evidence>
<dbReference type="Proteomes" id="UP001589793">
    <property type="component" value="Unassembled WGS sequence"/>
</dbReference>
<comment type="caution">
    <text evidence="1">The sequence shown here is derived from an EMBL/GenBank/DDBJ whole genome shotgun (WGS) entry which is preliminary data.</text>
</comment>
<evidence type="ECO:0000313" key="1">
    <source>
        <dbReference type="EMBL" id="MFC0676164.1"/>
    </source>
</evidence>
<protein>
    <recommendedName>
        <fullName evidence="3">YdhG-like domain-containing protein</fullName>
    </recommendedName>
</protein>
<dbReference type="RefSeq" id="WP_376983213.1">
    <property type="nucleotide sequence ID" value="NZ_JBHLSV010000045.1"/>
</dbReference>